<dbReference type="Gene3D" id="1.10.287.110">
    <property type="entry name" value="DnaJ domain"/>
    <property type="match status" value="1"/>
</dbReference>
<evidence type="ECO:0000313" key="2">
    <source>
        <dbReference type="EMBL" id="NIE43646.1"/>
    </source>
</evidence>
<dbReference type="CDD" id="cd06257">
    <property type="entry name" value="DnaJ"/>
    <property type="match status" value="1"/>
</dbReference>
<dbReference type="EMBL" id="GIKN01001373">
    <property type="protein sequence ID" value="NIE43646.1"/>
    <property type="molecule type" value="Transcribed_RNA"/>
</dbReference>
<organism evidence="2">
    <name type="scientific">Rhipicephalus microplus</name>
    <name type="common">Cattle tick</name>
    <name type="synonym">Boophilus microplus</name>
    <dbReference type="NCBI Taxonomy" id="6941"/>
    <lineage>
        <taxon>Eukaryota</taxon>
        <taxon>Metazoa</taxon>
        <taxon>Ecdysozoa</taxon>
        <taxon>Arthropoda</taxon>
        <taxon>Chelicerata</taxon>
        <taxon>Arachnida</taxon>
        <taxon>Acari</taxon>
        <taxon>Parasitiformes</taxon>
        <taxon>Ixodida</taxon>
        <taxon>Ixodoidea</taxon>
        <taxon>Ixodidae</taxon>
        <taxon>Rhipicephalinae</taxon>
        <taxon>Rhipicephalus</taxon>
        <taxon>Boophilus</taxon>
    </lineage>
</organism>
<dbReference type="SUPFAM" id="SSF46565">
    <property type="entry name" value="Chaperone J-domain"/>
    <property type="match status" value="1"/>
</dbReference>
<accession>A0A6G5A0C5</accession>
<sequence length="225" mass="25245">MFSHAVKLNLSTKSRLTIAWHLIRHLSRTYYEVLGVKNDCTQKEIRDAYVKLCKQLHPDVKGPETSIKDHSKFMSSTKPTQPLASLLIVSTTMTISCIQNCTTSNVQCGGKHTHGMKSRSCTERVLTTTMTRATIHRDTRTLLNSTTKEKTASECQALCCHGVLCVACFWCLPPLCGIQVWELERNEKEDARGQQKELGSLLPISRRLQNIRHGRPAGAATQHKT</sequence>
<dbReference type="AlphaFoldDB" id="A0A6G5A0C5"/>
<dbReference type="InterPro" id="IPR036869">
    <property type="entry name" value="J_dom_sf"/>
</dbReference>
<dbReference type="SMART" id="SM00271">
    <property type="entry name" value="DnaJ"/>
    <property type="match status" value="1"/>
</dbReference>
<dbReference type="PRINTS" id="PR00625">
    <property type="entry name" value="JDOMAIN"/>
</dbReference>
<dbReference type="InterPro" id="IPR001623">
    <property type="entry name" value="DnaJ_domain"/>
</dbReference>
<evidence type="ECO:0000259" key="1">
    <source>
        <dbReference type="PROSITE" id="PS50076"/>
    </source>
</evidence>
<dbReference type="PROSITE" id="PS50076">
    <property type="entry name" value="DNAJ_2"/>
    <property type="match status" value="1"/>
</dbReference>
<feature type="domain" description="J" evidence="1">
    <location>
        <begin position="29"/>
        <end position="93"/>
    </location>
</feature>
<proteinExistence type="predicted"/>
<protein>
    <submittedName>
        <fullName evidence="2">Putative dnaj molecular chaperone similarity domain protein</fullName>
    </submittedName>
</protein>
<dbReference type="Pfam" id="PF00226">
    <property type="entry name" value="DnaJ"/>
    <property type="match status" value="1"/>
</dbReference>
<name>A0A6G5A0C5_RHIMP</name>
<reference evidence="2" key="1">
    <citation type="submission" date="2020-03" db="EMBL/GenBank/DDBJ databases">
        <title>A transcriptome and proteome of the tick Rhipicephalus microplus shaped by the genetic composition of its hosts and developmental stage.</title>
        <authorList>
            <person name="Garcia G.R."/>
            <person name="Ribeiro J.M.C."/>
            <person name="Maruyama S.R."/>
            <person name="Gardinasse L.G."/>
            <person name="Nelson K."/>
            <person name="Ferreira B.R."/>
            <person name="Andrade T.G."/>
            <person name="Santos I.K.F.M."/>
        </authorList>
    </citation>
    <scope>NUCLEOTIDE SEQUENCE</scope>
    <source>
        <strain evidence="2">NSGR</strain>
        <tissue evidence="2">Salivary glands</tissue>
    </source>
</reference>
<dbReference type="InterPro" id="IPR052763">
    <property type="entry name" value="DnaJ_C4"/>
</dbReference>
<dbReference type="PANTHER" id="PTHR44825">
    <property type="match status" value="1"/>
</dbReference>
<dbReference type="PANTHER" id="PTHR44825:SF1">
    <property type="entry name" value="DNAJ HOMOLOG SUBFAMILY C MEMBER 4"/>
    <property type="match status" value="1"/>
</dbReference>